<name>A0A2P2P0C6_RHIMU</name>
<protein>
    <submittedName>
        <fullName evidence="1">Uncharacterized protein</fullName>
    </submittedName>
</protein>
<evidence type="ECO:0000313" key="1">
    <source>
        <dbReference type="EMBL" id="MBX48109.1"/>
    </source>
</evidence>
<dbReference type="EMBL" id="GGEC01067625">
    <property type="protein sequence ID" value="MBX48109.1"/>
    <property type="molecule type" value="Transcribed_RNA"/>
</dbReference>
<accession>A0A2P2P0C6</accession>
<organism evidence="1">
    <name type="scientific">Rhizophora mucronata</name>
    <name type="common">Asiatic mangrove</name>
    <dbReference type="NCBI Taxonomy" id="61149"/>
    <lineage>
        <taxon>Eukaryota</taxon>
        <taxon>Viridiplantae</taxon>
        <taxon>Streptophyta</taxon>
        <taxon>Embryophyta</taxon>
        <taxon>Tracheophyta</taxon>
        <taxon>Spermatophyta</taxon>
        <taxon>Magnoliopsida</taxon>
        <taxon>eudicotyledons</taxon>
        <taxon>Gunneridae</taxon>
        <taxon>Pentapetalae</taxon>
        <taxon>rosids</taxon>
        <taxon>fabids</taxon>
        <taxon>Malpighiales</taxon>
        <taxon>Rhizophoraceae</taxon>
        <taxon>Rhizophora</taxon>
    </lineage>
</organism>
<sequence>MVATFPKLRKRKNIERLKRNKEINSEKLNYKINPPVVFTWLDSRAKLL</sequence>
<proteinExistence type="predicted"/>
<dbReference type="AlphaFoldDB" id="A0A2P2P0C6"/>
<reference evidence="1" key="1">
    <citation type="submission" date="2018-02" db="EMBL/GenBank/DDBJ databases">
        <title>Rhizophora mucronata_Transcriptome.</title>
        <authorList>
            <person name="Meera S.P."/>
            <person name="Sreeshan A."/>
            <person name="Augustine A."/>
        </authorList>
    </citation>
    <scope>NUCLEOTIDE SEQUENCE</scope>
    <source>
        <tissue evidence="1">Leaf</tissue>
    </source>
</reference>